<gene>
    <name evidence="3" type="ORF">HHI36_015068</name>
</gene>
<proteinExistence type="predicted"/>
<organism evidence="3 4">
    <name type="scientific">Cryptolaemus montrouzieri</name>
    <dbReference type="NCBI Taxonomy" id="559131"/>
    <lineage>
        <taxon>Eukaryota</taxon>
        <taxon>Metazoa</taxon>
        <taxon>Ecdysozoa</taxon>
        <taxon>Arthropoda</taxon>
        <taxon>Hexapoda</taxon>
        <taxon>Insecta</taxon>
        <taxon>Pterygota</taxon>
        <taxon>Neoptera</taxon>
        <taxon>Endopterygota</taxon>
        <taxon>Coleoptera</taxon>
        <taxon>Polyphaga</taxon>
        <taxon>Cucujiformia</taxon>
        <taxon>Coccinelloidea</taxon>
        <taxon>Coccinellidae</taxon>
        <taxon>Scymninae</taxon>
        <taxon>Scymnini</taxon>
        <taxon>Cryptolaemus</taxon>
    </lineage>
</organism>
<dbReference type="Proteomes" id="UP001516400">
    <property type="component" value="Unassembled WGS sequence"/>
</dbReference>
<protein>
    <submittedName>
        <fullName evidence="3">Uncharacterized protein</fullName>
    </submittedName>
</protein>
<comment type="caution">
    <text evidence="3">The sequence shown here is derived from an EMBL/GenBank/DDBJ whole genome shotgun (WGS) entry which is preliminary data.</text>
</comment>
<accession>A0ABD2N508</accession>
<name>A0ABD2N508_9CUCU</name>
<feature type="region of interest" description="Disordered" evidence="2">
    <location>
        <begin position="136"/>
        <end position="162"/>
    </location>
</feature>
<evidence type="ECO:0000313" key="4">
    <source>
        <dbReference type="Proteomes" id="UP001516400"/>
    </source>
</evidence>
<reference evidence="3 4" key="1">
    <citation type="journal article" date="2021" name="BMC Biol.">
        <title>Horizontally acquired antibacterial genes associated with adaptive radiation of ladybird beetles.</title>
        <authorList>
            <person name="Li H.S."/>
            <person name="Tang X.F."/>
            <person name="Huang Y.H."/>
            <person name="Xu Z.Y."/>
            <person name="Chen M.L."/>
            <person name="Du X.Y."/>
            <person name="Qiu B.Y."/>
            <person name="Chen P.T."/>
            <person name="Zhang W."/>
            <person name="Slipinski A."/>
            <person name="Escalona H.E."/>
            <person name="Waterhouse R.M."/>
            <person name="Zwick A."/>
            <person name="Pang H."/>
        </authorList>
    </citation>
    <scope>NUCLEOTIDE SEQUENCE [LARGE SCALE GENOMIC DNA]</scope>
    <source>
        <strain evidence="3">SYSU2018</strain>
    </source>
</reference>
<evidence type="ECO:0000256" key="1">
    <source>
        <dbReference type="SAM" id="Coils"/>
    </source>
</evidence>
<feature type="coiled-coil region" evidence="1">
    <location>
        <begin position="8"/>
        <end position="35"/>
    </location>
</feature>
<keyword evidence="4" id="KW-1185">Reference proteome</keyword>
<dbReference type="AlphaFoldDB" id="A0ABD2N508"/>
<dbReference type="EMBL" id="JABFTP020000062">
    <property type="protein sequence ID" value="KAL3273637.1"/>
    <property type="molecule type" value="Genomic_DNA"/>
</dbReference>
<sequence length="162" mass="18259">MGDFSVAQQKYEDKIITLESRNEQLRKELNIVAKKQKENNIITNGLYIGDRALSDAAIQILSFNPLKVESYSAKLKGIGLLISNDLIAEELMQQKILVGRMRAERRLGHTCRLQGPNLVIDGKFYTLEQLEERRKNESGISGAVNDSRKGNRNKPATRSNSN</sequence>
<keyword evidence="1" id="KW-0175">Coiled coil</keyword>
<evidence type="ECO:0000313" key="3">
    <source>
        <dbReference type="EMBL" id="KAL3273637.1"/>
    </source>
</evidence>
<evidence type="ECO:0000256" key="2">
    <source>
        <dbReference type="SAM" id="MobiDB-lite"/>
    </source>
</evidence>